<evidence type="ECO:0000313" key="2">
    <source>
        <dbReference type="Proteomes" id="UP001186974"/>
    </source>
</evidence>
<protein>
    <submittedName>
        <fullName evidence="1">Uncharacterized protein</fullName>
    </submittedName>
</protein>
<feature type="non-terminal residue" evidence="1">
    <location>
        <position position="1"/>
    </location>
</feature>
<proteinExistence type="predicted"/>
<organism evidence="1 2">
    <name type="scientific">Coniosporium uncinatum</name>
    <dbReference type="NCBI Taxonomy" id="93489"/>
    <lineage>
        <taxon>Eukaryota</taxon>
        <taxon>Fungi</taxon>
        <taxon>Dikarya</taxon>
        <taxon>Ascomycota</taxon>
        <taxon>Pezizomycotina</taxon>
        <taxon>Dothideomycetes</taxon>
        <taxon>Dothideomycetes incertae sedis</taxon>
        <taxon>Coniosporium</taxon>
    </lineage>
</organism>
<dbReference type="Proteomes" id="UP001186974">
    <property type="component" value="Unassembled WGS sequence"/>
</dbReference>
<reference evidence="1" key="1">
    <citation type="submission" date="2024-09" db="EMBL/GenBank/DDBJ databases">
        <title>Black Yeasts Isolated from many extreme environments.</title>
        <authorList>
            <person name="Coleine C."/>
            <person name="Stajich J.E."/>
            <person name="Selbmann L."/>
        </authorList>
    </citation>
    <scope>NUCLEOTIDE SEQUENCE</scope>
    <source>
        <strain evidence="1">CCFEE 5737</strain>
    </source>
</reference>
<name>A0ACC3D013_9PEZI</name>
<comment type="caution">
    <text evidence="1">The sequence shown here is derived from an EMBL/GenBank/DDBJ whole genome shotgun (WGS) entry which is preliminary data.</text>
</comment>
<keyword evidence="2" id="KW-1185">Reference proteome</keyword>
<dbReference type="EMBL" id="JAWDJW010009089">
    <property type="protein sequence ID" value="KAK3059814.1"/>
    <property type="molecule type" value="Genomic_DNA"/>
</dbReference>
<sequence>SNESEGSQGAAAATASYTSSERPCTPALVEDSEDFAEPPWSDVATPPDTLRLRRVPEISHQPSLSSTSSPVDVLYSPTKVPAKRLSMDLIKKTYALLLGPPAHLVALMLRIAARIAGGARVITSYNVGARKERIPCAWESSGDDEDEWDEDGFSIPLGDVNTDSRKSSSAGELD</sequence>
<accession>A0ACC3D013</accession>
<evidence type="ECO:0000313" key="1">
    <source>
        <dbReference type="EMBL" id="KAK3059814.1"/>
    </source>
</evidence>
<gene>
    <name evidence="1" type="ORF">LTS18_010003</name>
</gene>